<dbReference type="InterPro" id="IPR016040">
    <property type="entry name" value="NAD(P)-bd_dom"/>
</dbReference>
<gene>
    <name evidence="2" type="ORF">AALM99_10175</name>
</gene>
<dbReference type="CDD" id="cd05243">
    <property type="entry name" value="SDR_a5"/>
    <property type="match status" value="1"/>
</dbReference>
<dbReference type="PANTHER" id="PTHR15020">
    <property type="entry name" value="FLAVIN REDUCTASE-RELATED"/>
    <property type="match status" value="1"/>
</dbReference>
<dbReference type="EMBL" id="JBCLSQ010000031">
    <property type="protein sequence ID" value="MEY8538807.1"/>
    <property type="molecule type" value="Genomic_DNA"/>
</dbReference>
<dbReference type="RefSeq" id="WP_369918829.1">
    <property type="nucleotide sequence ID" value="NZ_JBCLSQ010000031.1"/>
</dbReference>
<dbReference type="PANTHER" id="PTHR15020:SF50">
    <property type="entry name" value="UPF0659 PROTEIN YMR090W"/>
    <property type="match status" value="1"/>
</dbReference>
<organism evidence="2 3">
    <name type="scientific">Lactococcus muris</name>
    <dbReference type="NCBI Taxonomy" id="2941330"/>
    <lineage>
        <taxon>Bacteria</taxon>
        <taxon>Bacillati</taxon>
        <taxon>Bacillota</taxon>
        <taxon>Bacilli</taxon>
        <taxon>Lactobacillales</taxon>
        <taxon>Streptococcaceae</taxon>
        <taxon>Lactococcus</taxon>
    </lineage>
</organism>
<accession>A0ABV4DAR8</accession>
<comment type="caution">
    <text evidence="2">The sequence shown here is derived from an EMBL/GenBank/DDBJ whole genome shotgun (WGS) entry which is preliminary data.</text>
</comment>
<evidence type="ECO:0000259" key="1">
    <source>
        <dbReference type="Pfam" id="PF13460"/>
    </source>
</evidence>
<evidence type="ECO:0000313" key="2">
    <source>
        <dbReference type="EMBL" id="MEY8538807.1"/>
    </source>
</evidence>
<sequence>MKVLVVGANGKVAKHLAENLKDYPEIQEKAVIRKEEQQGFFKQLGIETVILDIVHNSIEEFAAAMSDVDAVVFSAGAGGSGLDKTIMIDLDGAVKVMTAAEKAAVKRFIMVSTFRAGREEISRQIKEDSPLKIYTIAKNYADEWLKTRTDLDWTVIHPGILTDQASTGKINLGRHVEIGNISREDVAKVILETLRNDSSIRKEFEFVMGNIPISEAVKSLKDGYAKGEEN</sequence>
<proteinExistence type="predicted"/>
<dbReference type="Proteomes" id="UP001565242">
    <property type="component" value="Unassembled WGS sequence"/>
</dbReference>
<keyword evidence="3" id="KW-1185">Reference proteome</keyword>
<name>A0ABV4DAR8_9LACT</name>
<feature type="domain" description="NAD(P)-binding" evidence="1">
    <location>
        <begin position="7"/>
        <end position="196"/>
    </location>
</feature>
<dbReference type="SUPFAM" id="SSF51735">
    <property type="entry name" value="NAD(P)-binding Rossmann-fold domains"/>
    <property type="match status" value="1"/>
</dbReference>
<dbReference type="InterPro" id="IPR036291">
    <property type="entry name" value="NAD(P)-bd_dom_sf"/>
</dbReference>
<dbReference type="Gene3D" id="3.40.50.720">
    <property type="entry name" value="NAD(P)-binding Rossmann-like Domain"/>
    <property type="match status" value="1"/>
</dbReference>
<evidence type="ECO:0000313" key="3">
    <source>
        <dbReference type="Proteomes" id="UP001565242"/>
    </source>
</evidence>
<dbReference type="Pfam" id="PF13460">
    <property type="entry name" value="NAD_binding_10"/>
    <property type="match status" value="1"/>
</dbReference>
<reference evidence="2 3" key="1">
    <citation type="submission" date="2024-03" db="EMBL/GenBank/DDBJ databases">
        <title>Mouse gut bacterial collection (mGBC) of GemPharmatech.</title>
        <authorList>
            <person name="He Y."/>
            <person name="Dong L."/>
            <person name="Wu D."/>
            <person name="Gao X."/>
            <person name="Lin Z."/>
        </authorList>
    </citation>
    <scope>NUCLEOTIDE SEQUENCE [LARGE SCALE GENOMIC DNA]</scope>
    <source>
        <strain evidence="2 3">20-218</strain>
    </source>
</reference>
<protein>
    <submittedName>
        <fullName evidence="2">SDR family oxidoreductase</fullName>
    </submittedName>
</protein>